<evidence type="ECO:0000313" key="9">
    <source>
        <dbReference type="Proteomes" id="UP000176666"/>
    </source>
</evidence>
<gene>
    <name evidence="8" type="ORF">A3F02_00535</name>
</gene>
<dbReference type="PROSITE" id="PS51296">
    <property type="entry name" value="RIESKE"/>
    <property type="match status" value="1"/>
</dbReference>
<dbReference type="InterPro" id="IPR017941">
    <property type="entry name" value="Rieske_2Fe-2S"/>
</dbReference>
<dbReference type="Proteomes" id="UP000176666">
    <property type="component" value="Unassembled WGS sequence"/>
</dbReference>
<feature type="domain" description="Rieske" evidence="7">
    <location>
        <begin position="4"/>
        <end position="100"/>
    </location>
</feature>
<organism evidence="8 9">
    <name type="scientific">Candidatus Curtissbacteria bacterium RIFCSPHIGHO2_12_FULL_38_9b</name>
    <dbReference type="NCBI Taxonomy" id="1797720"/>
    <lineage>
        <taxon>Bacteria</taxon>
        <taxon>Candidatus Curtissiibacteriota</taxon>
    </lineage>
</organism>
<evidence type="ECO:0000256" key="4">
    <source>
        <dbReference type="ARBA" id="ARBA00023014"/>
    </source>
</evidence>
<evidence type="ECO:0000256" key="1">
    <source>
        <dbReference type="ARBA" id="ARBA00022714"/>
    </source>
</evidence>
<evidence type="ECO:0000256" key="5">
    <source>
        <dbReference type="ARBA" id="ARBA00034078"/>
    </source>
</evidence>
<evidence type="ECO:0000259" key="7">
    <source>
        <dbReference type="PROSITE" id="PS51296"/>
    </source>
</evidence>
<reference evidence="8 9" key="1">
    <citation type="journal article" date="2016" name="Nat. Commun.">
        <title>Thousands of microbial genomes shed light on interconnected biogeochemical processes in an aquifer system.</title>
        <authorList>
            <person name="Anantharaman K."/>
            <person name="Brown C.T."/>
            <person name="Hug L.A."/>
            <person name="Sharon I."/>
            <person name="Castelle C.J."/>
            <person name="Probst A.J."/>
            <person name="Thomas B.C."/>
            <person name="Singh A."/>
            <person name="Wilkins M.J."/>
            <person name="Karaoz U."/>
            <person name="Brodie E.L."/>
            <person name="Williams K.H."/>
            <person name="Hubbard S.S."/>
            <person name="Banfield J.F."/>
        </authorList>
    </citation>
    <scope>NUCLEOTIDE SEQUENCE [LARGE SCALE GENOMIC DNA]</scope>
</reference>
<comment type="cofactor">
    <cofactor evidence="5">
        <name>[2Fe-2S] cluster</name>
        <dbReference type="ChEBI" id="CHEBI:190135"/>
    </cofactor>
</comment>
<dbReference type="PANTHER" id="PTHR21496">
    <property type="entry name" value="FERREDOXIN-RELATED"/>
    <property type="match status" value="1"/>
</dbReference>
<comment type="similarity">
    <text evidence="6">Belongs to the bacterial ring-hydroxylating dioxygenase ferredoxin component family.</text>
</comment>
<comment type="caution">
    <text evidence="8">The sequence shown here is derived from an EMBL/GenBank/DDBJ whole genome shotgun (WGS) entry which is preliminary data.</text>
</comment>
<evidence type="ECO:0000256" key="2">
    <source>
        <dbReference type="ARBA" id="ARBA00022723"/>
    </source>
</evidence>
<keyword evidence="1" id="KW-0001">2Fe-2S</keyword>
<proteinExistence type="inferred from homology"/>
<evidence type="ECO:0000256" key="3">
    <source>
        <dbReference type="ARBA" id="ARBA00023004"/>
    </source>
</evidence>
<dbReference type="CDD" id="cd03528">
    <property type="entry name" value="Rieske_RO_ferredoxin"/>
    <property type="match status" value="1"/>
</dbReference>
<evidence type="ECO:0000313" key="8">
    <source>
        <dbReference type="EMBL" id="OGD96927.1"/>
    </source>
</evidence>
<dbReference type="GO" id="GO:0046872">
    <property type="term" value="F:metal ion binding"/>
    <property type="evidence" value="ECO:0007669"/>
    <property type="project" value="UniProtKB-KW"/>
</dbReference>
<keyword evidence="4" id="KW-0411">Iron-sulfur</keyword>
<protein>
    <recommendedName>
        <fullName evidence="7">Rieske domain-containing protein</fullName>
    </recommendedName>
</protein>
<dbReference type="Pfam" id="PF00355">
    <property type="entry name" value="Rieske"/>
    <property type="match status" value="1"/>
</dbReference>
<dbReference type="GO" id="GO:0051537">
    <property type="term" value="F:2 iron, 2 sulfur cluster binding"/>
    <property type="evidence" value="ECO:0007669"/>
    <property type="project" value="UniProtKB-KW"/>
</dbReference>
<keyword evidence="2" id="KW-0479">Metal-binding</keyword>
<dbReference type="InterPro" id="IPR036922">
    <property type="entry name" value="Rieske_2Fe-2S_sf"/>
</dbReference>
<dbReference type="AlphaFoldDB" id="A0A1F5GYS6"/>
<dbReference type="PANTHER" id="PTHR21496:SF0">
    <property type="entry name" value="RIESKE DOMAIN-CONTAINING PROTEIN"/>
    <property type="match status" value="1"/>
</dbReference>
<name>A0A1F5GYS6_9BACT</name>
<sequence>MSKVKVANVNDLPEGGLKKVEVNGEPVALYKIDGKFYATQNECSHVGCGLDEHHSITGDVVECTCHGSQFNVKNGEVVLPPATEPLKTYQVSVEGEDVFISD</sequence>
<dbReference type="SUPFAM" id="SSF50022">
    <property type="entry name" value="ISP domain"/>
    <property type="match status" value="1"/>
</dbReference>
<evidence type="ECO:0000256" key="6">
    <source>
        <dbReference type="ARBA" id="ARBA00038001"/>
    </source>
</evidence>
<keyword evidence="3" id="KW-0408">Iron</keyword>
<dbReference type="Gene3D" id="2.102.10.10">
    <property type="entry name" value="Rieske [2Fe-2S] iron-sulphur domain"/>
    <property type="match status" value="1"/>
</dbReference>
<accession>A0A1F5GYS6</accession>
<dbReference type="EMBL" id="MFBJ01000015">
    <property type="protein sequence ID" value="OGD96927.1"/>
    <property type="molecule type" value="Genomic_DNA"/>
</dbReference>